<comment type="caution">
    <text evidence="2">The sequence shown here is derived from an EMBL/GenBank/DDBJ whole genome shotgun (WGS) entry which is preliminary data.</text>
</comment>
<evidence type="ECO:0008006" key="4">
    <source>
        <dbReference type="Google" id="ProtNLM"/>
    </source>
</evidence>
<dbReference type="PANTHER" id="PTHR10887:SF5">
    <property type="entry name" value="RNA HELICASE AQUARIUS"/>
    <property type="match status" value="1"/>
</dbReference>
<organism evidence="2 3">
    <name type="scientific">Populus deltoides</name>
    <name type="common">Eastern poplar</name>
    <name type="synonym">Eastern cottonwood</name>
    <dbReference type="NCBI Taxonomy" id="3696"/>
    <lineage>
        <taxon>Eukaryota</taxon>
        <taxon>Viridiplantae</taxon>
        <taxon>Streptophyta</taxon>
        <taxon>Embryophyta</taxon>
        <taxon>Tracheophyta</taxon>
        <taxon>Spermatophyta</taxon>
        <taxon>Magnoliopsida</taxon>
        <taxon>eudicotyledons</taxon>
        <taxon>Gunneridae</taxon>
        <taxon>Pentapetalae</taxon>
        <taxon>rosids</taxon>
        <taxon>fabids</taxon>
        <taxon>Malpighiales</taxon>
        <taxon>Salicaceae</taxon>
        <taxon>Saliceae</taxon>
        <taxon>Populus</taxon>
    </lineage>
</organism>
<dbReference type="AlphaFoldDB" id="A0A8T2Z5W8"/>
<dbReference type="Gene3D" id="3.40.50.300">
    <property type="entry name" value="P-loop containing nucleotide triphosphate hydrolases"/>
    <property type="match status" value="1"/>
</dbReference>
<proteinExistence type="predicted"/>
<dbReference type="PANTHER" id="PTHR10887">
    <property type="entry name" value="DNA2/NAM7 HELICASE FAMILY"/>
    <property type="match status" value="1"/>
</dbReference>
<dbReference type="EMBL" id="JACEGQ020000003">
    <property type="protein sequence ID" value="KAH8512700.1"/>
    <property type="molecule type" value="Genomic_DNA"/>
</dbReference>
<dbReference type="SUPFAM" id="SSF52540">
    <property type="entry name" value="P-loop containing nucleoside triphosphate hydrolases"/>
    <property type="match status" value="1"/>
</dbReference>
<gene>
    <name evidence="2" type="ORF">H0E87_006117</name>
</gene>
<name>A0A8T2Z5W8_POPDE</name>
<feature type="region of interest" description="Disordered" evidence="1">
    <location>
        <begin position="229"/>
        <end position="312"/>
    </location>
</feature>
<dbReference type="InterPro" id="IPR045055">
    <property type="entry name" value="DNA2/NAM7-like"/>
</dbReference>
<protein>
    <recommendedName>
        <fullName evidence="4">DNA2/NAM7 helicase helicase domain-containing protein</fullName>
    </recommendedName>
</protein>
<dbReference type="GO" id="GO:0003729">
    <property type="term" value="F:mRNA binding"/>
    <property type="evidence" value="ECO:0007669"/>
    <property type="project" value="TreeGrafter"/>
</dbReference>
<evidence type="ECO:0000256" key="1">
    <source>
        <dbReference type="SAM" id="MobiDB-lite"/>
    </source>
</evidence>
<evidence type="ECO:0000313" key="2">
    <source>
        <dbReference type="EMBL" id="KAH8512700.1"/>
    </source>
</evidence>
<evidence type="ECO:0000313" key="3">
    <source>
        <dbReference type="Proteomes" id="UP000807159"/>
    </source>
</evidence>
<sequence length="312" mass="35368">MLLQRQEDGHARLKRCILIGDHHQLPPSWKNMAFQKYSHMDQSLFTRFVRLGIPYIELNAQGRARPSIAKLYNWRYRDLGDLPYVKEGAIFKNANAGFSYDYQLVGVPDYHGRGETAPSPWFYQNEGEAEYIVATVDKFQGQQNDFILLSLPTFQHLLQRPDRLALNFGEVSTYTERQVEDIGHPYFVSSVEEMGHIVMDKMNQLHQARMMSYQHEHYIAYPSDGPAPAKGAIINDTPDENEAEESKQIDDIPIGEDNQAEESKEMDAIPSGEDGDLQPDNQLNGEKVSEACPNDEDGKPPSGANGETSMEE</sequence>
<dbReference type="GO" id="GO:0071013">
    <property type="term" value="C:catalytic step 2 spliceosome"/>
    <property type="evidence" value="ECO:0007669"/>
    <property type="project" value="TreeGrafter"/>
</dbReference>
<dbReference type="Proteomes" id="UP000807159">
    <property type="component" value="Chromosome 3"/>
</dbReference>
<reference evidence="2" key="1">
    <citation type="journal article" date="2021" name="J. Hered.">
        <title>Genome Assembly of Salicaceae Populus deltoides (Eastern Cottonwood) I-69 Based on Nanopore Sequencing and Hi-C Technologies.</title>
        <authorList>
            <person name="Bai S."/>
            <person name="Wu H."/>
            <person name="Zhang J."/>
            <person name="Pan Z."/>
            <person name="Zhao W."/>
            <person name="Li Z."/>
            <person name="Tong C."/>
        </authorList>
    </citation>
    <scope>NUCLEOTIDE SEQUENCE</scope>
    <source>
        <tissue evidence="2">Leaf</tissue>
    </source>
</reference>
<dbReference type="InterPro" id="IPR027417">
    <property type="entry name" value="P-loop_NTPase"/>
</dbReference>
<accession>A0A8T2Z5W8</accession>
<keyword evidence="3" id="KW-1185">Reference proteome</keyword>